<evidence type="ECO:0000256" key="2">
    <source>
        <dbReference type="HAMAP-Rule" id="MF_01074"/>
    </source>
</evidence>
<keyword evidence="1 2" id="KW-0533">Nickel</keyword>
<organism evidence="3 4">
    <name type="scientific">Mariniphaga sediminis</name>
    <dbReference type="NCBI Taxonomy" id="1628158"/>
    <lineage>
        <taxon>Bacteria</taxon>
        <taxon>Pseudomonadati</taxon>
        <taxon>Bacteroidota</taxon>
        <taxon>Bacteroidia</taxon>
        <taxon>Marinilabiliales</taxon>
        <taxon>Prolixibacteraceae</taxon>
        <taxon>Mariniphaga</taxon>
    </lineage>
</organism>
<keyword evidence="4" id="KW-1185">Reference proteome</keyword>
<evidence type="ECO:0000313" key="4">
    <source>
        <dbReference type="Proteomes" id="UP000266441"/>
    </source>
</evidence>
<reference evidence="3 4" key="1">
    <citation type="journal article" date="2015" name="Int. J. Syst. Evol. Microbiol.">
        <title>Mariniphaga sediminis sp. nov., isolated from coastal sediment.</title>
        <authorList>
            <person name="Wang F.Q."/>
            <person name="Shen Q.Y."/>
            <person name="Chen G.J."/>
            <person name="Du Z.J."/>
        </authorList>
    </citation>
    <scope>NUCLEOTIDE SEQUENCE [LARGE SCALE GENOMIC DNA]</scope>
    <source>
        <strain evidence="3 4">SY21</strain>
    </source>
</reference>
<protein>
    <recommendedName>
        <fullName evidence="2">Putative nickel insertion protein</fullName>
    </recommendedName>
</protein>
<dbReference type="AlphaFoldDB" id="A0A399D5L2"/>
<keyword evidence="2" id="KW-0456">Lyase</keyword>
<dbReference type="HAMAP" id="MF_01074">
    <property type="entry name" value="LarC"/>
    <property type="match status" value="1"/>
</dbReference>
<dbReference type="NCBIfam" id="TIGR00299">
    <property type="entry name" value="nickel pincer cofactor biosynthesis protein LarC"/>
    <property type="match status" value="1"/>
</dbReference>
<comment type="caution">
    <text evidence="3">The sequence shown here is derived from an EMBL/GenBank/DDBJ whole genome shotgun (WGS) entry which is preliminary data.</text>
</comment>
<dbReference type="GO" id="GO:0016151">
    <property type="term" value="F:nickel cation binding"/>
    <property type="evidence" value="ECO:0007669"/>
    <property type="project" value="UniProtKB-UniRule"/>
</dbReference>
<dbReference type="PANTHER" id="PTHR36566:SF1">
    <property type="entry name" value="PYRIDINIUM-3,5-BISTHIOCARBOXYLIC ACID MONONUCLEOTIDE NICKEL INSERTION PROTEIN"/>
    <property type="match status" value="1"/>
</dbReference>
<comment type="similarity">
    <text evidence="2">Belongs to the LarC family.</text>
</comment>
<dbReference type="Pfam" id="PF01969">
    <property type="entry name" value="Ni_insertion"/>
    <property type="match status" value="1"/>
</dbReference>
<evidence type="ECO:0000256" key="1">
    <source>
        <dbReference type="ARBA" id="ARBA00022596"/>
    </source>
</evidence>
<dbReference type="OrthoDB" id="9765625at2"/>
<evidence type="ECO:0000313" key="3">
    <source>
        <dbReference type="EMBL" id="RIH66713.1"/>
    </source>
</evidence>
<accession>A0A399D5L2</accession>
<dbReference type="Proteomes" id="UP000266441">
    <property type="component" value="Unassembled WGS sequence"/>
</dbReference>
<name>A0A399D5L2_9BACT</name>
<dbReference type="RefSeq" id="WP_119348585.1">
    <property type="nucleotide sequence ID" value="NZ_QWET01000002.1"/>
</dbReference>
<dbReference type="EMBL" id="QWET01000002">
    <property type="protein sequence ID" value="RIH66713.1"/>
    <property type="molecule type" value="Genomic_DNA"/>
</dbReference>
<dbReference type="GO" id="GO:0016829">
    <property type="term" value="F:lyase activity"/>
    <property type="evidence" value="ECO:0007669"/>
    <property type="project" value="UniProtKB-UniRule"/>
</dbReference>
<dbReference type="Gene3D" id="3.10.20.300">
    <property type="entry name" value="mk0293 like domain"/>
    <property type="match status" value="1"/>
</dbReference>
<gene>
    <name evidence="3" type="primary">larC</name>
    <name evidence="3" type="ORF">D1164_03695</name>
</gene>
<dbReference type="InterPro" id="IPR002822">
    <property type="entry name" value="Ni_insertion"/>
</dbReference>
<dbReference type="PANTHER" id="PTHR36566">
    <property type="entry name" value="NICKEL INSERTION PROTEIN-RELATED"/>
    <property type="match status" value="1"/>
</dbReference>
<proteinExistence type="inferred from homology"/>
<dbReference type="Gene3D" id="3.30.70.1380">
    <property type="entry name" value="Transcriptional regulatory protein pf0864 domain like"/>
    <property type="match status" value="1"/>
</dbReference>
<sequence>MQKILYYDCFAGISGDMNLGALVHLGVDPSYLKAELEKLKIDGFRLEIKEDKRRGISGIKAEVVIDNPENEKHRHLHHIESLINDSDLPERVKSTSLKIFSLVAEAEAKVHSIPIQKVHFHEVGALDSIADIVGAAICLDYLRVDKVVASPVQLGGGTVKCAHGIMPVPAPATAEILKNIPVKTGLVQYEATTPTGAAILAATVDEFTPVFNLDILKVGYGLGTIDTEVPNVLRVFLAEEEGSVQDVIQSDATLLECNIDDLSPENYEFAMDLLFAAGASDVWIEPVIMKKSRPASKLSVLCQPTDTGKMKTILFTHTSTIGLRESLLKKSALRREEQVVNTPYGNVRVKQSFYKGKIVNVKPEFEDCKKLSLEHNISVGTVQSSVYKRMGNGNK</sequence>